<proteinExistence type="predicted"/>
<reference evidence="2 3" key="1">
    <citation type="submission" date="2023-01" db="EMBL/GenBank/DDBJ databases">
        <authorList>
            <person name="Whitehead M."/>
        </authorList>
    </citation>
    <scope>NUCLEOTIDE SEQUENCE [LARGE SCALE GENOMIC DNA]</scope>
</reference>
<dbReference type="EMBL" id="CARXXK010000005">
    <property type="protein sequence ID" value="CAI6367992.1"/>
    <property type="molecule type" value="Genomic_DNA"/>
</dbReference>
<name>A0AAV0XMX3_9HEMI</name>
<evidence type="ECO:0000313" key="3">
    <source>
        <dbReference type="Proteomes" id="UP001160148"/>
    </source>
</evidence>
<organism evidence="2 3">
    <name type="scientific">Macrosiphum euphorbiae</name>
    <name type="common">potato aphid</name>
    <dbReference type="NCBI Taxonomy" id="13131"/>
    <lineage>
        <taxon>Eukaryota</taxon>
        <taxon>Metazoa</taxon>
        <taxon>Ecdysozoa</taxon>
        <taxon>Arthropoda</taxon>
        <taxon>Hexapoda</taxon>
        <taxon>Insecta</taxon>
        <taxon>Pterygota</taxon>
        <taxon>Neoptera</taxon>
        <taxon>Paraneoptera</taxon>
        <taxon>Hemiptera</taxon>
        <taxon>Sternorrhyncha</taxon>
        <taxon>Aphidomorpha</taxon>
        <taxon>Aphidoidea</taxon>
        <taxon>Aphididae</taxon>
        <taxon>Macrosiphini</taxon>
        <taxon>Macrosiphum</taxon>
    </lineage>
</organism>
<accession>A0AAV0XMX3</accession>
<dbReference type="AlphaFoldDB" id="A0AAV0XMX3"/>
<keyword evidence="3" id="KW-1185">Reference proteome</keyword>
<dbReference type="EMBL" id="CARXXK010000005">
    <property type="protein sequence ID" value="CAI6369466.1"/>
    <property type="molecule type" value="Genomic_DNA"/>
</dbReference>
<sequence length="1167" mass="133187">MVGRKGAVPPSDIIDAVLTFKERVVLKNEKNEMYIVAATNQVWTDIRLYIGDRMSSNAIHTFVQKGRHGIMEKLGFPLKFKQSCEIVHTPILPDDEESPDDYSSNDEGDALPCKKFVFTFSSEEWDQIQPQEKVFKLTDKSRPMQSTRSYYVLPKGTWTPILAEHFWAHFQLPCCLSFRRGKVYPSGSVYIHVVGRCSVCDSRFNGTVFDKPPGGAKVLMHCTFRGNFQEAHKTTKKRRMIGPAMEKAISSICVDGLSSETYREREAVRLIKTGAPDPSIIPSGNSLRILKSRVTAGSRRHEDTLTSLALMKQEDDFKNIIHDIGCDPFYLHYHCADQIQIYRNYCKGSRPRLIIDATGSVVKKFLKLSKQKTSSIFLYEGLVYDSQNKCSFTVTNMLSERHNSLAISNWLSSWINCNVPRPKEAVCDQSMALLSAIAKSFTQYTTLQDYIIICADLLTKRIEGNSHLVPHCFIRIDVAHFVKTCSNWIPLKTVPRRVKEVILRSIGVLIKSQSLIEIKSMLLSLFVIITNETAGNNKRTHEQTPCEKHKEIIIKATSTGFVDFEQQFEDIIYNARSEDEAKMCIEEEYERSNEGLDKLHNPFEEWAKQTFENSKSLIQDGTELNPLYIPSLVPILIKCMKLLPLWSGVMIPIFNYGEQICSSAAVESSFKKLKTVTMKNVVLPTNIEIFLENHVMSLKGASLIRIAKNQSNMSPYSSTEEVEDRYNTDLNHSFSFNLLETHDVNDQQDLGDNCLSRNVSPSFVLEKFNDYDENEALIVVDTVNEQTHFNKKITLIDELCCKSSNEFNENNPMSVDEDIENNRQTSFTEENAALEEWNRKSLKQRKSCSYLVPNPHLRYLNLKNSNKIQSLPILKNGSRFQDLKSSKTINKTDRVVLSNTCAFDALSSILMISYCDSQMYSEFMDSFNDDKYFNFISSLVKNGITSSTYTKRTEVIMLYLKPELQLLQYNITLAKCDATMGHVMKALLKDYPTIEEFSKCSSNICIKTSKWQVMYLTYQTGKNGNLSGLQHFIKERTGVEYLECSENCDGMKAVHSKISTHHLFIDVLQWEGNDLTSSMCSTEAASMVQVKLSDIPQILVYESITFELRGAIHFYKGKSGLRNSIGHYTAYAKRGTHNWELYDDLKKRPIPVKENSLILCEFLIYTI</sequence>
<evidence type="ECO:0008006" key="4">
    <source>
        <dbReference type="Google" id="ProtNLM"/>
    </source>
</evidence>
<dbReference type="Proteomes" id="UP001160148">
    <property type="component" value="Unassembled WGS sequence"/>
</dbReference>
<evidence type="ECO:0000313" key="1">
    <source>
        <dbReference type="EMBL" id="CAI6367992.1"/>
    </source>
</evidence>
<gene>
    <name evidence="1" type="ORF">MEUPH1_LOCUS22400</name>
    <name evidence="2" type="ORF">MEUPH1_LOCUS23700</name>
</gene>
<evidence type="ECO:0000313" key="2">
    <source>
        <dbReference type="EMBL" id="CAI6369466.1"/>
    </source>
</evidence>
<protein>
    <recommendedName>
        <fullName evidence="4">NOF-FB transposable element protein</fullName>
    </recommendedName>
</protein>
<comment type="caution">
    <text evidence="2">The sequence shown here is derived from an EMBL/GenBank/DDBJ whole genome shotgun (WGS) entry which is preliminary data.</text>
</comment>